<evidence type="ECO:0000313" key="2">
    <source>
        <dbReference type="Proteomes" id="UP001057452"/>
    </source>
</evidence>
<gene>
    <name evidence="1" type="ORF">KUCAC02_009133</name>
</gene>
<organism evidence="1 2">
    <name type="scientific">Chaenocephalus aceratus</name>
    <name type="common">Blackfin icefish</name>
    <name type="synonym">Chaenichthys aceratus</name>
    <dbReference type="NCBI Taxonomy" id="36190"/>
    <lineage>
        <taxon>Eukaryota</taxon>
        <taxon>Metazoa</taxon>
        <taxon>Chordata</taxon>
        <taxon>Craniata</taxon>
        <taxon>Vertebrata</taxon>
        <taxon>Euteleostomi</taxon>
        <taxon>Actinopterygii</taxon>
        <taxon>Neopterygii</taxon>
        <taxon>Teleostei</taxon>
        <taxon>Neoteleostei</taxon>
        <taxon>Acanthomorphata</taxon>
        <taxon>Eupercaria</taxon>
        <taxon>Perciformes</taxon>
        <taxon>Notothenioidei</taxon>
        <taxon>Channichthyidae</taxon>
        <taxon>Chaenocephalus</taxon>
    </lineage>
</organism>
<name>A0ACB9WU60_CHAAC</name>
<sequence>MLQVGSTQPWQTQSSSLCSDHRGLFAAGLFLTVFLHLLVEQPERELEGDPGTRASSGSSEESSRKSGPISSTSRTGMSSPTTSISSSSSSSSDDCSSKYL</sequence>
<comment type="caution">
    <text evidence="1">The sequence shown here is derived from an EMBL/GenBank/DDBJ whole genome shotgun (WGS) entry which is preliminary data.</text>
</comment>
<evidence type="ECO:0000313" key="1">
    <source>
        <dbReference type="EMBL" id="KAI4816829.1"/>
    </source>
</evidence>
<dbReference type="Proteomes" id="UP001057452">
    <property type="component" value="Chromosome 12"/>
</dbReference>
<keyword evidence="2" id="KW-1185">Reference proteome</keyword>
<reference evidence="1" key="1">
    <citation type="submission" date="2022-05" db="EMBL/GenBank/DDBJ databases">
        <title>Chromosome-level genome of Chaenocephalus aceratus.</title>
        <authorList>
            <person name="Park H."/>
        </authorList>
    </citation>
    <scope>NUCLEOTIDE SEQUENCE</scope>
    <source>
        <strain evidence="1">KU_202001</strain>
    </source>
</reference>
<accession>A0ACB9WU60</accession>
<dbReference type="EMBL" id="CM043796">
    <property type="protein sequence ID" value="KAI4816829.1"/>
    <property type="molecule type" value="Genomic_DNA"/>
</dbReference>
<protein>
    <submittedName>
        <fullName evidence="1">Uncharacterized protein</fullName>
    </submittedName>
</protein>
<proteinExistence type="predicted"/>